<protein>
    <submittedName>
        <fullName evidence="1">NAD/NADP transhydrogenase alpha subunit</fullName>
    </submittedName>
</protein>
<evidence type="ECO:0000313" key="1">
    <source>
        <dbReference type="EMBL" id="URN94026.1"/>
    </source>
</evidence>
<sequence>MKCISVYTNSFEQFSDIYEQVLESPPQENEDILFDGITVSGSGHVPHQYIERMRVKPEVVVMREKARDIMILQHGNVFEICLPSDGEDEEVYEEEVVE</sequence>
<dbReference type="Proteomes" id="UP001056756">
    <property type="component" value="Chromosome"/>
</dbReference>
<accession>A0A9J6ZD02</accession>
<dbReference type="KEGG" id="plig:NAG76_19715"/>
<gene>
    <name evidence="1" type="ORF">NAG76_19715</name>
</gene>
<evidence type="ECO:0000313" key="2">
    <source>
        <dbReference type="Proteomes" id="UP001056756"/>
    </source>
</evidence>
<reference evidence="1" key="1">
    <citation type="submission" date="2022-05" db="EMBL/GenBank/DDBJ databases">
        <title>Novel bacterial taxa in a minimal lignocellulolytic consortium and its capacity to transform plastics disclosed by genome-resolved metagenomics.</title>
        <authorList>
            <person name="Rodriguez C.A.D."/>
            <person name="Diaz-Garcia L."/>
            <person name="Herrera K."/>
            <person name="Tarazona N.A."/>
            <person name="Sproer C."/>
            <person name="Overmann J."/>
            <person name="Jimenez D.J."/>
        </authorList>
    </citation>
    <scope>NUCLEOTIDE SEQUENCE</scope>
    <source>
        <strain evidence="1">MAG5</strain>
    </source>
</reference>
<name>A0A9J6ZD02_9BACL</name>
<proteinExistence type="predicted"/>
<dbReference type="AlphaFoldDB" id="A0A9J6ZD02"/>
<organism evidence="1 2">
    <name type="scientific">Candidatus Pristimantibacillus lignocellulolyticus</name>
    <dbReference type="NCBI Taxonomy" id="2994561"/>
    <lineage>
        <taxon>Bacteria</taxon>
        <taxon>Bacillati</taxon>
        <taxon>Bacillota</taxon>
        <taxon>Bacilli</taxon>
        <taxon>Bacillales</taxon>
        <taxon>Paenibacillaceae</taxon>
        <taxon>Candidatus Pristimantibacillus</taxon>
    </lineage>
</organism>
<dbReference type="EMBL" id="CP097899">
    <property type="protein sequence ID" value="URN94026.1"/>
    <property type="molecule type" value="Genomic_DNA"/>
</dbReference>